<accession>A0ABU4KM61</accession>
<organism evidence="1 2">
    <name type="scientific">Brevundimonas vesicularis</name>
    <name type="common">Pseudomonas vesicularis</name>
    <dbReference type="NCBI Taxonomy" id="41276"/>
    <lineage>
        <taxon>Bacteria</taxon>
        <taxon>Pseudomonadati</taxon>
        <taxon>Pseudomonadota</taxon>
        <taxon>Alphaproteobacteria</taxon>
        <taxon>Caulobacterales</taxon>
        <taxon>Caulobacteraceae</taxon>
        <taxon>Brevundimonas</taxon>
    </lineage>
</organism>
<evidence type="ECO:0000313" key="2">
    <source>
        <dbReference type="Proteomes" id="UP001272940"/>
    </source>
</evidence>
<gene>
    <name evidence="1" type="ORF">NJD11_04065</name>
</gene>
<evidence type="ECO:0000313" key="1">
    <source>
        <dbReference type="EMBL" id="MDX2334113.1"/>
    </source>
</evidence>
<protein>
    <submittedName>
        <fullName evidence="1">Uncharacterized protein</fullName>
    </submittedName>
</protein>
<reference evidence="1 2" key="1">
    <citation type="journal article" date="2023" name="FEMS Microbes">
        <title>Whole genomes of deep-sea sponge-associated bacteria exhibit high novel natural product potential.</title>
        <authorList>
            <person name="Hesketh-Best P.J."/>
            <person name="January G.G."/>
            <person name="Koch M.J."/>
            <person name="Warburton P.J."/>
            <person name="Howell K.L."/>
            <person name="Upton M."/>
        </authorList>
    </citation>
    <scope>NUCLEOTIDE SEQUENCE [LARGE SCALE GENOMIC DNA]</scope>
    <source>
        <strain evidence="1 2">PC206-O</strain>
    </source>
</reference>
<comment type="caution">
    <text evidence="1">The sequence shown here is derived from an EMBL/GenBank/DDBJ whole genome shotgun (WGS) entry which is preliminary data.</text>
</comment>
<sequence length="963" mass="107954">MTDPYSDLWSTYYARRLSARELRQFTEASLKPQRTFLDTIIRPSAYRPDLGAYMSVSPTKNLEGRDHRIVCDLADDDWQYQSLFTNVLTIATVNDPNYNHPMLRTALGPHYIFTFEFDSDLMFFRQQLGWLRTPNNPLDSPIGQFVAHLRATYADFVGLNVTYSGNKSLHYHFAFSTHIVAQRAPERPSLRYGFQKAWDALAQEFQGFAALAVPASESPDSTLRQPEWYRRLPLGTRLIDKAHAFDVPEGHPVPQLVLWEHVRSQSGRGAVASIFNPADFTRTDIPTTARRGKASSLDFLPGTPEADHCADRLREFYPDYPSFAGFVVERGELRAQFYNGPGDKRPSSYMAEGFASIMIQGSFLGPKPPRLPKPLGEMLAIWSEDYRQRHLAPGGRERTDLEQRFAEAATDRDAAIAAMGTVLDSLVMDDRPCHFLSAPEGISKSRTLIANTPSYLKRFENAGETGLMMFAFSTYKLATEKADEFNAAHPFPRFGKRFRAVVLKSWSRNYAEACDALGVAEITLERAMELGSPSILQAVRVHQPEVMDRIAAGFRALRRSYAGAVPILFTVHDVAHEWVKDSASRLMLSPAFWDKTLDPKAQRQRAREETSLAVLIHDEVSKDNLVRIDTAEACQWVEDLAAMPHPQGGRKKLWPKGAPLTRLLEGYGLFAKLNPAPEGMTFEDAVAIRDVPANGWDRVTAKDSGEYGAYTSANNPDWRDIYGEAAGRDWRIHVRAWPTTSAAKVLILTTEAVPTAIIRKIGKPWTVTELDTPQIAPDVTDVRPSRDVIARNLHSLVREARADHLQETGRPLLGIGNKMSDLVQTQTHHTAKGSNGYIGKDIVQTMALLPPEEYARLEALNAWCGRDDLIRLHHLDQFNQTAGRNLGFRAPRSGPKPAHIVLINRRLFEALTPLLKFARYEMRERVSQRVQKAGKTGAKAAVAVRPMMSGKERLAALRQALAA</sequence>
<dbReference type="EMBL" id="JAMYEC010000002">
    <property type="protein sequence ID" value="MDX2334113.1"/>
    <property type="molecule type" value="Genomic_DNA"/>
</dbReference>
<dbReference type="Proteomes" id="UP001272940">
    <property type="component" value="Unassembled WGS sequence"/>
</dbReference>
<keyword evidence="2" id="KW-1185">Reference proteome</keyword>
<name>A0ABU4KM61_BREVE</name>
<dbReference type="RefSeq" id="WP_319078523.1">
    <property type="nucleotide sequence ID" value="NZ_JAMYEC010000002.1"/>
</dbReference>
<proteinExistence type="predicted"/>